<evidence type="ECO:0000313" key="4">
    <source>
        <dbReference type="Proteomes" id="UP000251075"/>
    </source>
</evidence>
<dbReference type="InterPro" id="IPR050256">
    <property type="entry name" value="Glycosyltransferase_2"/>
</dbReference>
<dbReference type="InterPro" id="IPR029044">
    <property type="entry name" value="Nucleotide-diphossugar_trans"/>
</dbReference>
<name>A0A364NXP7_9PROT</name>
<dbReference type="InterPro" id="IPR001173">
    <property type="entry name" value="Glyco_trans_2-like"/>
</dbReference>
<keyword evidence="1" id="KW-1133">Transmembrane helix</keyword>
<evidence type="ECO:0000313" key="3">
    <source>
        <dbReference type="EMBL" id="RAU21852.1"/>
    </source>
</evidence>
<keyword evidence="1" id="KW-0812">Transmembrane</keyword>
<organism evidence="3 4">
    <name type="scientific">Paramagnetospirillum kuznetsovii</name>
    <dbReference type="NCBI Taxonomy" id="2053833"/>
    <lineage>
        <taxon>Bacteria</taxon>
        <taxon>Pseudomonadati</taxon>
        <taxon>Pseudomonadota</taxon>
        <taxon>Alphaproteobacteria</taxon>
        <taxon>Rhodospirillales</taxon>
        <taxon>Magnetospirillaceae</taxon>
        <taxon>Paramagnetospirillum</taxon>
    </lineage>
</organism>
<dbReference type="Proteomes" id="UP000251075">
    <property type="component" value="Unassembled WGS sequence"/>
</dbReference>
<dbReference type="CDD" id="cd04179">
    <property type="entry name" value="DPM_DPG-synthase_like"/>
    <property type="match status" value="1"/>
</dbReference>
<dbReference type="Pfam" id="PF00535">
    <property type="entry name" value="Glycos_transf_2"/>
    <property type="match status" value="1"/>
</dbReference>
<dbReference type="SUPFAM" id="SSF53448">
    <property type="entry name" value="Nucleotide-diphospho-sugar transferases"/>
    <property type="match status" value="1"/>
</dbReference>
<dbReference type="OrthoDB" id="5291101at2"/>
<dbReference type="RefSeq" id="WP_112144640.1">
    <property type="nucleotide sequence ID" value="NZ_PGTO01000007.1"/>
</dbReference>
<feature type="transmembrane region" description="Helical" evidence="1">
    <location>
        <begin position="234"/>
        <end position="251"/>
    </location>
</feature>
<dbReference type="AlphaFoldDB" id="A0A364NXP7"/>
<keyword evidence="3" id="KW-0808">Transferase</keyword>
<protein>
    <submittedName>
        <fullName evidence="3">Glycosyl transferase family 2</fullName>
    </submittedName>
</protein>
<gene>
    <name evidence="3" type="ORF">CU669_11135</name>
</gene>
<dbReference type="Gene3D" id="3.90.550.10">
    <property type="entry name" value="Spore Coat Polysaccharide Biosynthesis Protein SpsA, Chain A"/>
    <property type="match status" value="1"/>
</dbReference>
<evidence type="ECO:0000259" key="2">
    <source>
        <dbReference type="Pfam" id="PF00535"/>
    </source>
</evidence>
<dbReference type="PANTHER" id="PTHR48090">
    <property type="entry name" value="UNDECAPRENYL-PHOSPHATE 4-DEOXY-4-FORMAMIDO-L-ARABINOSE TRANSFERASE-RELATED"/>
    <property type="match status" value="1"/>
</dbReference>
<evidence type="ECO:0000256" key="1">
    <source>
        <dbReference type="SAM" id="Phobius"/>
    </source>
</evidence>
<feature type="transmembrane region" description="Helical" evidence="1">
    <location>
        <begin position="257"/>
        <end position="280"/>
    </location>
</feature>
<sequence>MESTCLDVSICIPVYNEKGALRQCVLDLKEQMDRLPYSYEVIVIDDGSMDGCIETIGDLGVRLIRHRRNLGGGVARLTGIRHARGKIILQTDADGTYPVDKVPEMLEKMKTADMVVGARVRESATDWKPLRIAIKWTLKSLASLLAGRRIPDLNSGMRAYDRDLGMRYAHLYPRGHSIMSTITLAFLTDGLVVKFVDIGYNVRIGKSSFHPFQDTYNYLLTVIRTIAYFDPLRLLMPPALIMFLAAFLFTLRNLVMFASVGTAPLFLWTVAFFVFVLAILSDQAARLSRQLSFNRMSYIYDKEIFEEKPR</sequence>
<keyword evidence="1" id="KW-0472">Membrane</keyword>
<comment type="caution">
    <text evidence="3">The sequence shown here is derived from an EMBL/GenBank/DDBJ whole genome shotgun (WGS) entry which is preliminary data.</text>
</comment>
<reference evidence="3 4" key="1">
    <citation type="submission" date="2017-11" db="EMBL/GenBank/DDBJ databases">
        <title>Draft genome sequence of magnetotactic bacterium Magnetospirillum kuznetsovii LBB-42.</title>
        <authorList>
            <person name="Grouzdev D.S."/>
            <person name="Rysina M.S."/>
            <person name="Baslerov R.V."/>
            <person name="Koziaeva V."/>
        </authorList>
    </citation>
    <scope>NUCLEOTIDE SEQUENCE [LARGE SCALE GENOMIC DNA]</scope>
    <source>
        <strain evidence="3 4">LBB-42</strain>
    </source>
</reference>
<dbReference type="GO" id="GO:0016740">
    <property type="term" value="F:transferase activity"/>
    <property type="evidence" value="ECO:0007669"/>
    <property type="project" value="UniProtKB-KW"/>
</dbReference>
<accession>A0A364NXP7</accession>
<proteinExistence type="predicted"/>
<keyword evidence="4" id="KW-1185">Reference proteome</keyword>
<feature type="domain" description="Glycosyltransferase 2-like" evidence="2">
    <location>
        <begin position="9"/>
        <end position="163"/>
    </location>
</feature>
<dbReference type="EMBL" id="PGTO01000007">
    <property type="protein sequence ID" value="RAU21852.1"/>
    <property type="molecule type" value="Genomic_DNA"/>
</dbReference>